<sequence length="77" mass="8524">MSKATTKPDHDSCSDQEERTSWSEQENAPERDLELPALSPGMLKLLSSPLYITPLPFDLKPLPTVPPLNPADKPARL</sequence>
<evidence type="ECO:0000313" key="3">
    <source>
        <dbReference type="Proteomes" id="UP000199069"/>
    </source>
</evidence>
<feature type="region of interest" description="Disordered" evidence="1">
    <location>
        <begin position="1"/>
        <end position="35"/>
    </location>
</feature>
<organism evidence="2 3">
    <name type="scientific">Rhodotorula toruloides</name>
    <name type="common">Yeast</name>
    <name type="synonym">Rhodosporidium toruloides</name>
    <dbReference type="NCBI Taxonomy" id="5286"/>
    <lineage>
        <taxon>Eukaryota</taxon>
        <taxon>Fungi</taxon>
        <taxon>Dikarya</taxon>
        <taxon>Basidiomycota</taxon>
        <taxon>Pucciniomycotina</taxon>
        <taxon>Microbotryomycetes</taxon>
        <taxon>Sporidiobolales</taxon>
        <taxon>Sporidiobolaceae</taxon>
        <taxon>Rhodotorula</taxon>
    </lineage>
</organism>
<evidence type="ECO:0000256" key="1">
    <source>
        <dbReference type="SAM" id="MobiDB-lite"/>
    </source>
</evidence>
<name>A0A0K3CR19_RHOTO</name>
<dbReference type="Proteomes" id="UP000199069">
    <property type="component" value="Unassembled WGS sequence"/>
</dbReference>
<dbReference type="AlphaFoldDB" id="A0A0K3CR19"/>
<gene>
    <name evidence="2" type="primary">FGENESH: predicted gene_11.8</name>
    <name evidence="2" type="ORF">BN2166_0055120</name>
</gene>
<proteinExistence type="predicted"/>
<protein>
    <submittedName>
        <fullName evidence="2">FGENESH: predicted gene_11.8 protein</fullName>
    </submittedName>
</protein>
<feature type="compositionally biased region" description="Basic and acidic residues" evidence="1">
    <location>
        <begin position="1"/>
        <end position="21"/>
    </location>
</feature>
<dbReference type="EMBL" id="CWKI01000011">
    <property type="protein sequence ID" value="CTR09651.1"/>
    <property type="molecule type" value="Genomic_DNA"/>
</dbReference>
<feature type="region of interest" description="Disordered" evidence="1">
    <location>
        <begin position="56"/>
        <end position="77"/>
    </location>
</feature>
<accession>A0A0K3CR19</accession>
<evidence type="ECO:0000313" key="2">
    <source>
        <dbReference type="EMBL" id="CTR09651.1"/>
    </source>
</evidence>
<keyword evidence="3" id="KW-1185">Reference proteome</keyword>
<reference evidence="2 3" key="1">
    <citation type="submission" date="2015-07" db="EMBL/GenBank/DDBJ databases">
        <authorList>
            <person name="Cajimat M.N.B."/>
            <person name="Milazzo M.L."/>
            <person name="Fulhorst C.F."/>
        </authorList>
    </citation>
    <scope>NUCLEOTIDE SEQUENCE [LARGE SCALE GENOMIC DNA]</scope>
    <source>
        <strain evidence="2">Single colony</strain>
    </source>
</reference>